<dbReference type="PANTHER" id="PTHR33710">
    <property type="entry name" value="BNAC02G09200D PROTEIN"/>
    <property type="match status" value="1"/>
</dbReference>
<proteinExistence type="predicted"/>
<protein>
    <submittedName>
        <fullName evidence="2">Cytochrome P450</fullName>
    </submittedName>
</protein>
<gene>
    <name evidence="2" type="ORF">CTI12_AA288920</name>
</gene>
<name>A0A2U1NA99_ARTAN</name>
<organism evidence="2 3">
    <name type="scientific">Artemisia annua</name>
    <name type="common">Sweet wormwood</name>
    <dbReference type="NCBI Taxonomy" id="35608"/>
    <lineage>
        <taxon>Eukaryota</taxon>
        <taxon>Viridiplantae</taxon>
        <taxon>Streptophyta</taxon>
        <taxon>Embryophyta</taxon>
        <taxon>Tracheophyta</taxon>
        <taxon>Spermatophyta</taxon>
        <taxon>Magnoliopsida</taxon>
        <taxon>eudicotyledons</taxon>
        <taxon>Gunneridae</taxon>
        <taxon>Pentapetalae</taxon>
        <taxon>asterids</taxon>
        <taxon>campanulids</taxon>
        <taxon>Asterales</taxon>
        <taxon>Asteraceae</taxon>
        <taxon>Asteroideae</taxon>
        <taxon>Anthemideae</taxon>
        <taxon>Artemisiinae</taxon>
        <taxon>Artemisia</taxon>
    </lineage>
</organism>
<dbReference type="InterPro" id="IPR005135">
    <property type="entry name" value="Endo/exonuclease/phosphatase"/>
</dbReference>
<evidence type="ECO:0000259" key="1">
    <source>
        <dbReference type="Pfam" id="PF14529"/>
    </source>
</evidence>
<dbReference type="Pfam" id="PF14529">
    <property type="entry name" value="Exo_endo_phos_2"/>
    <property type="match status" value="1"/>
</dbReference>
<reference evidence="2 3" key="1">
    <citation type="journal article" date="2018" name="Mol. Plant">
        <title>The genome of Artemisia annua provides insight into the evolution of Asteraceae family and artemisinin biosynthesis.</title>
        <authorList>
            <person name="Shen Q."/>
            <person name="Zhang L."/>
            <person name="Liao Z."/>
            <person name="Wang S."/>
            <person name="Yan T."/>
            <person name="Shi P."/>
            <person name="Liu M."/>
            <person name="Fu X."/>
            <person name="Pan Q."/>
            <person name="Wang Y."/>
            <person name="Lv Z."/>
            <person name="Lu X."/>
            <person name="Zhang F."/>
            <person name="Jiang W."/>
            <person name="Ma Y."/>
            <person name="Chen M."/>
            <person name="Hao X."/>
            <person name="Li L."/>
            <person name="Tang Y."/>
            <person name="Lv G."/>
            <person name="Zhou Y."/>
            <person name="Sun X."/>
            <person name="Brodelius P.E."/>
            <person name="Rose J.K.C."/>
            <person name="Tang K."/>
        </authorList>
    </citation>
    <scope>NUCLEOTIDE SEQUENCE [LARGE SCALE GENOMIC DNA]</scope>
    <source>
        <strain evidence="3">cv. Huhao1</strain>
        <tissue evidence="2">Leaf</tissue>
    </source>
</reference>
<dbReference type="GO" id="GO:0003824">
    <property type="term" value="F:catalytic activity"/>
    <property type="evidence" value="ECO:0007669"/>
    <property type="project" value="InterPro"/>
</dbReference>
<evidence type="ECO:0000313" key="3">
    <source>
        <dbReference type="Proteomes" id="UP000245207"/>
    </source>
</evidence>
<feature type="domain" description="Endonuclease/exonuclease/phosphatase" evidence="1">
    <location>
        <begin position="119"/>
        <end position="221"/>
    </location>
</feature>
<evidence type="ECO:0000313" key="2">
    <source>
        <dbReference type="EMBL" id="PWA70430.1"/>
    </source>
</evidence>
<dbReference type="Proteomes" id="UP000245207">
    <property type="component" value="Unassembled WGS sequence"/>
</dbReference>
<sequence length="357" mass="40933">MNGSDDVEQTFHESKGCLVEETFYNKDSLIDNEMGVDKKYVNENEELEQEIESESLSYPPGFENLRKENCHVNQLGSGRNQTTRCGTFFGKKKDRKTCTQIGERKVEGIWSGISDNCFLINVYAPQDVEAKKRLWEDITRYLSDKSGHFILFGDFNEVRYESERFGSMFNSQGAENFNEFISQLGLLDLNIGGRNFTWMNKMGTKMSKLDRFLLSESVLNAVPNMTAVALDQIEEFNDVMVDSFNSFQNVHGSALVNFKNKLKHIKGSCRAWHKEFKEKKSARYKVLSSSIGEVERKMDEKCASQDEEGNDYLCWSLDGQTDFTVASTRRHIDAFLHTGNRSSYMLDDMAVQKFCAI</sequence>
<dbReference type="EMBL" id="PKPP01003244">
    <property type="protein sequence ID" value="PWA70430.1"/>
    <property type="molecule type" value="Genomic_DNA"/>
</dbReference>
<dbReference type="OrthoDB" id="1935089at2759"/>
<dbReference type="PANTHER" id="PTHR33710:SF64">
    <property type="entry name" value="ENDONUCLEASE_EXONUCLEASE_PHOSPHATASE DOMAIN-CONTAINING PROTEIN"/>
    <property type="match status" value="1"/>
</dbReference>
<dbReference type="SUPFAM" id="SSF56219">
    <property type="entry name" value="DNase I-like"/>
    <property type="match status" value="1"/>
</dbReference>
<dbReference type="AlphaFoldDB" id="A0A2U1NA99"/>
<accession>A0A2U1NA99</accession>
<comment type="caution">
    <text evidence="2">The sequence shown here is derived from an EMBL/GenBank/DDBJ whole genome shotgun (WGS) entry which is preliminary data.</text>
</comment>
<dbReference type="InterPro" id="IPR036691">
    <property type="entry name" value="Endo/exonu/phosph_ase_sf"/>
</dbReference>
<keyword evidence="3" id="KW-1185">Reference proteome</keyword>
<dbReference type="Gene3D" id="3.60.10.10">
    <property type="entry name" value="Endonuclease/exonuclease/phosphatase"/>
    <property type="match status" value="1"/>
</dbReference>